<dbReference type="RefSeq" id="WP_353072117.1">
    <property type="nucleotide sequence ID" value="NZ_CP132938.1"/>
</dbReference>
<keyword evidence="1" id="KW-0472">Membrane</keyword>
<reference evidence="2" key="1">
    <citation type="submission" date="2023-08" db="EMBL/GenBank/DDBJ databases">
        <authorList>
            <person name="Messyasz A."/>
            <person name="Mannisto M.K."/>
            <person name="Kerkhof L.J."/>
            <person name="Haggblom M."/>
        </authorList>
    </citation>
    <scope>NUCLEOTIDE SEQUENCE</scope>
    <source>
        <strain evidence="2">M8UP39</strain>
    </source>
</reference>
<evidence type="ECO:0000313" key="2">
    <source>
        <dbReference type="EMBL" id="XCB22121.1"/>
    </source>
</evidence>
<feature type="transmembrane region" description="Helical" evidence="1">
    <location>
        <begin position="168"/>
        <end position="189"/>
    </location>
</feature>
<sequence>MGDTQVFHYGVFLMKAGMSPYRQIIDFNMPGSYWFDFLGTTLFGSSDLGWRLYDYTLLSLLAFATISITSTCDWFAGLYAAVLFALIHASEGPLATAERDEVMTVLVVVGYALVFLGVRYRRPVHFFTSGICLALAATIKPTAAAFEVLLTVTALFQLRKEGVRTFPFLRAIVVATLIILAATLMFLLWRSSFNAFLMRALPLGAFYSASIRPSFPYLLHYSTPRGLIPLLPLAGLLFFLNRSWRDWRFRVIVGGAILGLASYFAQTKGFAYHRYPFVAFALLWCGMEFTAALRRGRLIGAIGGAGLLIGAVLIAPFYLYRTFNFVQTDLISMGLVNDLERYPSDKLNGRVQCLDGVAGCYSALYRLRLKQSTGLMGDQLLFSSHPNPAVDTYRDEFMNEIKSDPPLIFVETSYRFGDPQTFDKIDAWPAFAEFLRTNYALVGEGPGDLRTQGADPLGYRIYLQAGSQLTATTQ</sequence>
<proteinExistence type="predicted"/>
<name>A0AAU7Z0R8_9BACT</name>
<feature type="transmembrane region" description="Helical" evidence="1">
    <location>
        <begin position="102"/>
        <end position="120"/>
    </location>
</feature>
<keyword evidence="1" id="KW-1133">Transmembrane helix</keyword>
<keyword evidence="1" id="KW-0812">Transmembrane</keyword>
<feature type="transmembrane region" description="Helical" evidence="1">
    <location>
        <begin position="298"/>
        <end position="320"/>
    </location>
</feature>
<dbReference type="EMBL" id="CP132938">
    <property type="protein sequence ID" value="XCB22121.1"/>
    <property type="molecule type" value="Genomic_DNA"/>
</dbReference>
<feature type="transmembrane region" description="Helical" evidence="1">
    <location>
        <begin position="247"/>
        <end position="266"/>
    </location>
</feature>
<reference evidence="2" key="2">
    <citation type="journal article" date="2024" name="Environ. Microbiol.">
        <title>Genome analysis and description of Tunturibacter gen. nov. expands the diversity of Terriglobia in tundra soils.</title>
        <authorList>
            <person name="Messyasz A."/>
            <person name="Mannisto M.K."/>
            <person name="Kerkhof L.J."/>
            <person name="Haggblom M.M."/>
        </authorList>
    </citation>
    <scope>NUCLEOTIDE SEQUENCE</scope>
    <source>
        <strain evidence="2">M8UP39</strain>
    </source>
</reference>
<protein>
    <recommendedName>
        <fullName evidence="3">Glycosyltransferase RgtA/B/C/D-like domain-containing protein</fullName>
    </recommendedName>
</protein>
<dbReference type="AlphaFoldDB" id="A0AAU7Z0R8"/>
<feature type="transmembrane region" description="Helical" evidence="1">
    <location>
        <begin position="272"/>
        <end position="291"/>
    </location>
</feature>
<evidence type="ECO:0008006" key="3">
    <source>
        <dbReference type="Google" id="ProtNLM"/>
    </source>
</evidence>
<accession>A0AAU7Z0R8</accession>
<gene>
    <name evidence="2" type="ORF">RBB81_21485</name>
</gene>
<feature type="transmembrane region" description="Helical" evidence="1">
    <location>
        <begin position="222"/>
        <end position="240"/>
    </location>
</feature>
<organism evidence="2">
    <name type="scientific">Tunturiibacter gelidiferens</name>
    <dbReference type="NCBI Taxonomy" id="3069689"/>
    <lineage>
        <taxon>Bacteria</taxon>
        <taxon>Pseudomonadati</taxon>
        <taxon>Acidobacteriota</taxon>
        <taxon>Terriglobia</taxon>
        <taxon>Terriglobales</taxon>
        <taxon>Acidobacteriaceae</taxon>
        <taxon>Tunturiibacter</taxon>
    </lineage>
</organism>
<dbReference type="KEGG" id="tgi:RBB81_21485"/>
<feature type="transmembrane region" description="Helical" evidence="1">
    <location>
        <begin position="126"/>
        <end position="156"/>
    </location>
</feature>
<evidence type="ECO:0000256" key="1">
    <source>
        <dbReference type="SAM" id="Phobius"/>
    </source>
</evidence>